<dbReference type="InterPro" id="IPR004013">
    <property type="entry name" value="PHP_dom"/>
</dbReference>
<dbReference type="GO" id="GO:0000105">
    <property type="term" value="P:L-histidine biosynthetic process"/>
    <property type="evidence" value="ECO:0007669"/>
    <property type="project" value="UniProtKB-UniRule"/>
</dbReference>
<feature type="domain" description="Polymerase/histidinol phosphatase N-terminal" evidence="9">
    <location>
        <begin position="12"/>
        <end position="74"/>
    </location>
</feature>
<dbReference type="Gene3D" id="3.20.20.140">
    <property type="entry name" value="Metal-dependent hydrolases"/>
    <property type="match status" value="1"/>
</dbReference>
<dbReference type="Pfam" id="PF02811">
    <property type="entry name" value="PHP"/>
    <property type="match status" value="1"/>
</dbReference>
<dbReference type="GO" id="GO:0005737">
    <property type="term" value="C:cytoplasm"/>
    <property type="evidence" value="ECO:0007669"/>
    <property type="project" value="TreeGrafter"/>
</dbReference>
<dbReference type="AlphaFoldDB" id="A0A212JZY9"/>
<reference evidence="10" key="1">
    <citation type="submission" date="2016-04" db="EMBL/GenBank/DDBJ databases">
        <authorList>
            <person name="Evans L.H."/>
            <person name="Alamgir A."/>
            <person name="Owens N."/>
            <person name="Weber N.D."/>
            <person name="Virtaneva K."/>
            <person name="Barbian K."/>
            <person name="Babar A."/>
            <person name="Rosenke K."/>
        </authorList>
    </citation>
    <scope>NUCLEOTIDE SEQUENCE</scope>
    <source>
        <strain evidence="10">86</strain>
    </source>
</reference>
<evidence type="ECO:0000256" key="5">
    <source>
        <dbReference type="ARBA" id="ARBA00022801"/>
    </source>
</evidence>
<dbReference type="CDD" id="cd12110">
    <property type="entry name" value="PHP_HisPPase_Hisj_like"/>
    <property type="match status" value="1"/>
</dbReference>
<evidence type="ECO:0000313" key="10">
    <source>
        <dbReference type="EMBL" id="SBW05070.1"/>
    </source>
</evidence>
<proteinExistence type="inferred from homology"/>
<gene>
    <name evidence="10" type="ORF">KL86DPRO_20424</name>
</gene>
<dbReference type="EMBL" id="FLUQ01000002">
    <property type="protein sequence ID" value="SBW05070.1"/>
    <property type="molecule type" value="Genomic_DNA"/>
</dbReference>
<evidence type="ECO:0000256" key="1">
    <source>
        <dbReference type="ARBA" id="ARBA00004970"/>
    </source>
</evidence>
<accession>A0A212JZY9</accession>
<evidence type="ECO:0000256" key="8">
    <source>
        <dbReference type="RuleBase" id="RU366003"/>
    </source>
</evidence>
<dbReference type="EC" id="3.1.3.15" evidence="3 8"/>
<evidence type="ECO:0000256" key="6">
    <source>
        <dbReference type="ARBA" id="ARBA00023102"/>
    </source>
</evidence>
<keyword evidence="5 8" id="KW-0378">Hydrolase</keyword>
<evidence type="ECO:0000256" key="7">
    <source>
        <dbReference type="ARBA" id="ARBA00049158"/>
    </source>
</evidence>
<sequence length="283" mass="31158">MSFSPTLAPILVDQHTHTAHSHGKDTVAAMAASAFAKGLKVMGFSEHSPRPEEYAYPSDYQAKLVAGFPAYVAEVLAEKERYAGRMEILLGLEMDYMPAENAFAEQSVAAYPYEYVIGSVHFQGLWGFDFAAADWETLSGQTRADMFTRYYQDQKRMAETGLFQIAGHCDLIKLFSKPAFDAWIQTRDAQNTVRETLAVMKANGMAMEVSSAGIRKGLGEPYPGPVIMRLARELDLPVAFGSDAHSVGDVAFGLDDLAAYAHGFGYTQSAFFRNKVMQILTFA</sequence>
<evidence type="ECO:0000256" key="3">
    <source>
        <dbReference type="ARBA" id="ARBA00013085"/>
    </source>
</evidence>
<dbReference type="SUPFAM" id="SSF89550">
    <property type="entry name" value="PHP domain-like"/>
    <property type="match status" value="1"/>
</dbReference>
<dbReference type="NCBIfam" id="TIGR01856">
    <property type="entry name" value="hisJ_fam"/>
    <property type="match status" value="1"/>
</dbReference>
<evidence type="ECO:0000259" key="9">
    <source>
        <dbReference type="SMART" id="SM00481"/>
    </source>
</evidence>
<dbReference type="InterPro" id="IPR016195">
    <property type="entry name" value="Pol/histidinol_Pase-like"/>
</dbReference>
<evidence type="ECO:0000256" key="4">
    <source>
        <dbReference type="ARBA" id="ARBA00022605"/>
    </source>
</evidence>
<keyword evidence="6 8" id="KW-0368">Histidine biosynthesis</keyword>
<protein>
    <recommendedName>
        <fullName evidence="3 8">Histidinol-phosphatase</fullName>
        <shortName evidence="8">HolPase</shortName>
        <ecNumber evidence="3 8">3.1.3.15</ecNumber>
    </recommendedName>
</protein>
<dbReference type="InterPro" id="IPR003141">
    <property type="entry name" value="Pol/His_phosphatase_N"/>
</dbReference>
<name>A0A212JZY9_9DELT</name>
<organism evidence="10">
    <name type="scientific">uncultured delta proteobacterium</name>
    <dbReference type="NCBI Taxonomy" id="34034"/>
    <lineage>
        <taxon>Bacteria</taxon>
        <taxon>Deltaproteobacteria</taxon>
        <taxon>environmental samples</taxon>
    </lineage>
</organism>
<dbReference type="SMART" id="SM00481">
    <property type="entry name" value="POLIIIAc"/>
    <property type="match status" value="1"/>
</dbReference>
<dbReference type="InterPro" id="IPR010140">
    <property type="entry name" value="Histidinol_P_phosphatase_HisJ"/>
</dbReference>
<dbReference type="GO" id="GO:0004401">
    <property type="term" value="F:histidinol-phosphatase activity"/>
    <property type="evidence" value="ECO:0007669"/>
    <property type="project" value="UniProtKB-UniRule"/>
</dbReference>
<comment type="pathway">
    <text evidence="1 8">Amino-acid biosynthesis; L-histidine biosynthesis; L-histidine from 5-phospho-alpha-D-ribose 1-diphosphate: step 8/9.</text>
</comment>
<comment type="catalytic activity">
    <reaction evidence="7 8">
        <text>L-histidinol phosphate + H2O = L-histidinol + phosphate</text>
        <dbReference type="Rhea" id="RHEA:14465"/>
        <dbReference type="ChEBI" id="CHEBI:15377"/>
        <dbReference type="ChEBI" id="CHEBI:43474"/>
        <dbReference type="ChEBI" id="CHEBI:57699"/>
        <dbReference type="ChEBI" id="CHEBI:57980"/>
        <dbReference type="EC" id="3.1.3.15"/>
    </reaction>
</comment>
<evidence type="ECO:0000256" key="2">
    <source>
        <dbReference type="ARBA" id="ARBA00009152"/>
    </source>
</evidence>
<dbReference type="PANTHER" id="PTHR21039:SF0">
    <property type="entry name" value="HISTIDINOL-PHOSPHATASE"/>
    <property type="match status" value="1"/>
</dbReference>
<comment type="similarity">
    <text evidence="2 8">Belongs to the PHP hydrolase family. HisK subfamily.</text>
</comment>
<dbReference type="PANTHER" id="PTHR21039">
    <property type="entry name" value="HISTIDINOL PHOSPHATASE-RELATED"/>
    <property type="match status" value="1"/>
</dbReference>
<dbReference type="UniPathway" id="UPA00031">
    <property type="reaction ID" value="UER00013"/>
</dbReference>
<keyword evidence="4 8" id="KW-0028">Amino-acid biosynthesis</keyword>